<dbReference type="AlphaFoldDB" id="A0A7Z1K365"/>
<feature type="transmembrane region" description="Helical" evidence="1">
    <location>
        <begin position="14"/>
        <end position="41"/>
    </location>
</feature>
<accession>A0A7Z1K365</accession>
<keyword evidence="1" id="KW-1133">Transmembrane helix</keyword>
<feature type="transmembrane region" description="Helical" evidence="1">
    <location>
        <begin position="53"/>
        <end position="72"/>
    </location>
</feature>
<name>A0A7Z1K365_9PSED</name>
<organism evidence="2 3">
    <name type="scientific">Pseudomonas poae</name>
    <dbReference type="NCBI Taxonomy" id="200451"/>
    <lineage>
        <taxon>Bacteria</taxon>
        <taxon>Pseudomonadati</taxon>
        <taxon>Pseudomonadota</taxon>
        <taxon>Gammaproteobacteria</taxon>
        <taxon>Pseudomonadales</taxon>
        <taxon>Pseudomonadaceae</taxon>
        <taxon>Pseudomonas</taxon>
    </lineage>
</organism>
<reference evidence="2 3" key="1">
    <citation type="submission" date="2017-09" db="EMBL/GenBank/DDBJ databases">
        <authorList>
            <person name="DeBolt S."/>
            <person name="Huntemann M."/>
            <person name="Clum A."/>
            <person name="Pillay M."/>
            <person name="Palaniappan K."/>
            <person name="Varghese N."/>
            <person name="Mikhailova N."/>
            <person name="Stamatis D."/>
            <person name="Reddy T."/>
            <person name="Daum C."/>
            <person name="Shapiro N."/>
            <person name="Ivanova N."/>
            <person name="Kyrpides N."/>
            <person name="Woyke T."/>
        </authorList>
    </citation>
    <scope>NUCLEOTIDE SEQUENCE [LARGE SCALE GENOMIC DNA]</scope>
    <source>
        <strain evidence="2 3">A2-S9</strain>
    </source>
</reference>
<comment type="caution">
    <text evidence="2">The sequence shown here is derived from an EMBL/GenBank/DDBJ whole genome shotgun (WGS) entry which is preliminary data.</text>
</comment>
<dbReference type="EMBL" id="PDJN01000001">
    <property type="protein sequence ID" value="PFG70987.1"/>
    <property type="molecule type" value="Genomic_DNA"/>
</dbReference>
<reference evidence="2 3" key="2">
    <citation type="submission" date="2017-10" db="EMBL/GenBank/DDBJ databases">
        <title>Bacterial endophytes that colonize and modify switchgrass growth.</title>
        <authorList>
            <person name="Debolt S."/>
        </authorList>
    </citation>
    <scope>NUCLEOTIDE SEQUENCE [LARGE SCALE GENOMIC DNA]</scope>
    <source>
        <strain evidence="2 3">A2-S9</strain>
    </source>
</reference>
<keyword evidence="1" id="KW-0472">Membrane</keyword>
<evidence type="ECO:0000256" key="1">
    <source>
        <dbReference type="SAM" id="Phobius"/>
    </source>
</evidence>
<proteinExistence type="predicted"/>
<protein>
    <submittedName>
        <fullName evidence="2">Uncharacterized protein</fullName>
    </submittedName>
</protein>
<evidence type="ECO:0000313" key="3">
    <source>
        <dbReference type="Proteomes" id="UP000221580"/>
    </source>
</evidence>
<feature type="transmembrane region" description="Helical" evidence="1">
    <location>
        <begin position="84"/>
        <end position="110"/>
    </location>
</feature>
<gene>
    <name evidence="2" type="ORF">DM05_1331</name>
</gene>
<evidence type="ECO:0000313" key="2">
    <source>
        <dbReference type="EMBL" id="PFG70987.1"/>
    </source>
</evidence>
<keyword evidence="1" id="KW-0812">Transmembrane</keyword>
<feature type="transmembrane region" description="Helical" evidence="1">
    <location>
        <begin position="130"/>
        <end position="159"/>
    </location>
</feature>
<dbReference type="Proteomes" id="UP000221580">
    <property type="component" value="Unassembled WGS sequence"/>
</dbReference>
<sequence length="162" mass="17744">MPLQLIIMGMAQSFIILFMSMQQLFIMSMLMPGIGIILHIMPSAIMVHSMTHFIMGMGMPIIGIMFMPVIMAMASADMHIIDRLAHCIIIGMPQFIIIAIISALVLNWAMSMPAAGFMVHIMASAAISHFMVAIIIGMPIIGIIGMEVFIGICIAFIMFETP</sequence>